<dbReference type="Proteomes" id="UP000614334">
    <property type="component" value="Unassembled WGS sequence"/>
</dbReference>
<comment type="caution">
    <text evidence="2">The sequence shown here is derived from an EMBL/GenBank/DDBJ whole genome shotgun (WGS) entry which is preliminary data.</text>
</comment>
<evidence type="ECO:0008006" key="4">
    <source>
        <dbReference type="Google" id="ProtNLM"/>
    </source>
</evidence>
<name>A0A8H7I3V4_9AGAM</name>
<protein>
    <recommendedName>
        <fullName evidence="4">Granulins domain-containing protein</fullName>
    </recommendedName>
</protein>
<proteinExistence type="predicted"/>
<feature type="signal peptide" evidence="1">
    <location>
        <begin position="1"/>
        <end position="23"/>
    </location>
</feature>
<evidence type="ECO:0000313" key="3">
    <source>
        <dbReference type="Proteomes" id="UP000614334"/>
    </source>
</evidence>
<keyword evidence="1" id="KW-0732">Signal</keyword>
<dbReference type="EMBL" id="JACYCF010000020">
    <property type="protein sequence ID" value="KAF8750502.1"/>
    <property type="molecule type" value="Genomic_DNA"/>
</dbReference>
<evidence type="ECO:0000313" key="2">
    <source>
        <dbReference type="EMBL" id="KAF8750502.1"/>
    </source>
</evidence>
<gene>
    <name evidence="2" type="ORF">RHS01_09261</name>
</gene>
<reference evidence="2" key="1">
    <citation type="submission" date="2020-09" db="EMBL/GenBank/DDBJ databases">
        <title>Comparative genome analyses of four rice-infecting Rhizoctonia solani isolates reveal extensive enrichment of homogalacturonan modification genes.</title>
        <authorList>
            <person name="Lee D.-Y."/>
            <person name="Jeon J."/>
            <person name="Kim K.-T."/>
            <person name="Cheong K."/>
            <person name="Song H."/>
            <person name="Choi G."/>
            <person name="Ko J."/>
            <person name="Opiyo S.O."/>
            <person name="Zuo S."/>
            <person name="Madhav S."/>
            <person name="Lee Y.-H."/>
            <person name="Wang G.-L."/>
        </authorList>
    </citation>
    <scope>NUCLEOTIDE SEQUENCE</scope>
    <source>
        <strain evidence="2">AG1-IA B2</strain>
    </source>
</reference>
<organism evidence="2 3">
    <name type="scientific">Rhizoctonia solani</name>
    <dbReference type="NCBI Taxonomy" id="456999"/>
    <lineage>
        <taxon>Eukaryota</taxon>
        <taxon>Fungi</taxon>
        <taxon>Dikarya</taxon>
        <taxon>Basidiomycota</taxon>
        <taxon>Agaricomycotina</taxon>
        <taxon>Agaricomycetes</taxon>
        <taxon>Cantharellales</taxon>
        <taxon>Ceratobasidiaceae</taxon>
        <taxon>Rhizoctonia</taxon>
    </lineage>
</organism>
<evidence type="ECO:0000256" key="1">
    <source>
        <dbReference type="SAM" id="SignalP"/>
    </source>
</evidence>
<dbReference type="AlphaFoldDB" id="A0A8H7I3V4"/>
<sequence length="94" mass="10602">MRSSTFFSFVFFIFSAFIAVAYAIPEPIEAESIVARADDGHGHCWDKPGWYKCGNYGYCCKKDQTCCGDNKCCDHGYKCYKNDKGGEWVCKSGH</sequence>
<accession>A0A8H7I3V4</accession>
<feature type="chain" id="PRO_5034112482" description="Granulins domain-containing protein" evidence="1">
    <location>
        <begin position="24"/>
        <end position="94"/>
    </location>
</feature>